<proteinExistence type="predicted"/>
<keyword evidence="1" id="KW-1133">Transmembrane helix</keyword>
<name>A0ABV6ADQ4_9HYPH</name>
<keyword evidence="1" id="KW-0812">Transmembrane</keyword>
<dbReference type="RefSeq" id="WP_377258529.1">
    <property type="nucleotide sequence ID" value="NZ_JBHMAA010000008.1"/>
</dbReference>
<dbReference type="EMBL" id="JBHMAA010000008">
    <property type="protein sequence ID" value="MFB9948753.1"/>
    <property type="molecule type" value="Genomic_DNA"/>
</dbReference>
<evidence type="ECO:0000259" key="2">
    <source>
        <dbReference type="Pfam" id="PF07331"/>
    </source>
</evidence>
<sequence>MVIKSPQDFGAGILFVLFGAIGLYIGSDLTFGSARNMGPGYFPVIICGLIVLIGLIVTAKSLSLEGPGIERIQIRPILFILLAIAAFGLLIAQVGAVISSILLIVFAAYARRQVNLIETVVFAVGTAAFVVIIFVYALGQPMPVWWGR</sequence>
<evidence type="ECO:0000313" key="4">
    <source>
        <dbReference type="Proteomes" id="UP001589692"/>
    </source>
</evidence>
<feature type="transmembrane region" description="Helical" evidence="1">
    <location>
        <begin position="116"/>
        <end position="138"/>
    </location>
</feature>
<feature type="domain" description="DUF1468" evidence="2">
    <location>
        <begin position="11"/>
        <end position="143"/>
    </location>
</feature>
<dbReference type="InterPro" id="IPR009936">
    <property type="entry name" value="DUF1468"/>
</dbReference>
<feature type="transmembrane region" description="Helical" evidence="1">
    <location>
        <begin position="9"/>
        <end position="27"/>
    </location>
</feature>
<reference evidence="3 4" key="1">
    <citation type="submission" date="2024-09" db="EMBL/GenBank/DDBJ databases">
        <authorList>
            <person name="Sun Q."/>
            <person name="Mori K."/>
        </authorList>
    </citation>
    <scope>NUCLEOTIDE SEQUENCE [LARGE SCALE GENOMIC DNA]</scope>
    <source>
        <strain evidence="3 4">TBRC 4938</strain>
    </source>
</reference>
<feature type="transmembrane region" description="Helical" evidence="1">
    <location>
        <begin position="77"/>
        <end position="110"/>
    </location>
</feature>
<accession>A0ABV6ADQ4</accession>
<evidence type="ECO:0000313" key="3">
    <source>
        <dbReference type="EMBL" id="MFB9948753.1"/>
    </source>
</evidence>
<evidence type="ECO:0000256" key="1">
    <source>
        <dbReference type="SAM" id="Phobius"/>
    </source>
</evidence>
<comment type="caution">
    <text evidence="3">The sequence shown here is derived from an EMBL/GenBank/DDBJ whole genome shotgun (WGS) entry which is preliminary data.</text>
</comment>
<keyword evidence="4" id="KW-1185">Reference proteome</keyword>
<dbReference type="Pfam" id="PF07331">
    <property type="entry name" value="TctB"/>
    <property type="match status" value="1"/>
</dbReference>
<organism evidence="3 4">
    <name type="scientific">Rhizobium puerariae</name>
    <dbReference type="NCBI Taxonomy" id="1585791"/>
    <lineage>
        <taxon>Bacteria</taxon>
        <taxon>Pseudomonadati</taxon>
        <taxon>Pseudomonadota</taxon>
        <taxon>Alphaproteobacteria</taxon>
        <taxon>Hyphomicrobiales</taxon>
        <taxon>Rhizobiaceae</taxon>
        <taxon>Rhizobium/Agrobacterium group</taxon>
        <taxon>Rhizobium</taxon>
    </lineage>
</organism>
<dbReference type="Proteomes" id="UP001589692">
    <property type="component" value="Unassembled WGS sequence"/>
</dbReference>
<gene>
    <name evidence="3" type="ORF">ACFFP0_07830</name>
</gene>
<feature type="transmembrane region" description="Helical" evidence="1">
    <location>
        <begin position="39"/>
        <end position="57"/>
    </location>
</feature>
<keyword evidence="1" id="KW-0472">Membrane</keyword>
<protein>
    <submittedName>
        <fullName evidence="3">Tripartite tricarboxylate transporter TctB family protein</fullName>
    </submittedName>
</protein>